<dbReference type="PANTHER" id="PTHR34150">
    <property type="entry name" value="PROTEIN CBG08832-RELATED"/>
    <property type="match status" value="1"/>
</dbReference>
<protein>
    <recommendedName>
        <fullName evidence="4">EGF-like domain-containing protein</fullName>
    </recommendedName>
</protein>
<keyword evidence="3" id="KW-1185">Reference proteome</keyword>
<name>A0AA36M7Z2_CYLNA</name>
<comment type="caution">
    <text evidence="2">The sequence shown here is derived from an EMBL/GenBank/DDBJ whole genome shotgun (WGS) entry which is preliminary data.</text>
</comment>
<evidence type="ECO:0000313" key="3">
    <source>
        <dbReference type="Proteomes" id="UP001176961"/>
    </source>
</evidence>
<gene>
    <name evidence="2" type="ORF">CYNAS_LOCUS14657</name>
</gene>
<evidence type="ECO:0008006" key="4">
    <source>
        <dbReference type="Google" id="ProtNLM"/>
    </source>
</evidence>
<evidence type="ECO:0000313" key="2">
    <source>
        <dbReference type="EMBL" id="CAJ0602674.1"/>
    </source>
</evidence>
<keyword evidence="1" id="KW-0732">Signal</keyword>
<dbReference type="Proteomes" id="UP001176961">
    <property type="component" value="Unassembled WGS sequence"/>
</dbReference>
<accession>A0AA36M7Z2</accession>
<dbReference type="SMART" id="SM00289">
    <property type="entry name" value="WR1"/>
    <property type="match status" value="2"/>
</dbReference>
<organism evidence="2 3">
    <name type="scientific">Cylicocyclus nassatus</name>
    <name type="common">Nematode worm</name>
    <dbReference type="NCBI Taxonomy" id="53992"/>
    <lineage>
        <taxon>Eukaryota</taxon>
        <taxon>Metazoa</taxon>
        <taxon>Ecdysozoa</taxon>
        <taxon>Nematoda</taxon>
        <taxon>Chromadorea</taxon>
        <taxon>Rhabditida</taxon>
        <taxon>Rhabditina</taxon>
        <taxon>Rhabditomorpha</taxon>
        <taxon>Strongyloidea</taxon>
        <taxon>Strongylidae</taxon>
        <taxon>Cylicocyclus</taxon>
    </lineage>
</organism>
<dbReference type="InterPro" id="IPR006150">
    <property type="entry name" value="Cys_repeat_1"/>
</dbReference>
<feature type="signal peptide" evidence="1">
    <location>
        <begin position="1"/>
        <end position="15"/>
    </location>
</feature>
<proteinExistence type="predicted"/>
<dbReference type="AlphaFoldDB" id="A0AA36M7Z2"/>
<evidence type="ECO:0000256" key="1">
    <source>
        <dbReference type="SAM" id="SignalP"/>
    </source>
</evidence>
<dbReference type="EMBL" id="CATQJL010000305">
    <property type="protein sequence ID" value="CAJ0602674.1"/>
    <property type="molecule type" value="Genomic_DNA"/>
</dbReference>
<sequence length="275" mass="30414">MFTVLALLISAVVMEEQHQLVRVRRQTTYYICGMVPNRYYSPYPCNNYQPYRPAPVQCCTNGGRKLNIGCTYDYQVGYCYNGERSQMRCLSSSVCSGGQTCINGLCCRTTGNEWQNACAGQGALASCTNGSCGEFVCTTSNYCCECEFGRTSGLCSQPGKTSKISELINLVMRLLLSRDAARVSYAQPTVTAALRVLEVKLHMDPVSMDCALLDILVELEIYVALDLQPTFCFDKSCTIPSNLSNAELLWNIMADADEGTSHAFVNNFKLLSFDF</sequence>
<feature type="chain" id="PRO_5041281736" description="EGF-like domain-containing protein" evidence="1">
    <location>
        <begin position="16"/>
        <end position="275"/>
    </location>
</feature>
<dbReference type="PANTHER" id="PTHR34150:SF3">
    <property type="entry name" value="CC DOMAIN-CONTAINING PROTEIN"/>
    <property type="match status" value="1"/>
</dbReference>
<reference evidence="2" key="1">
    <citation type="submission" date="2023-07" db="EMBL/GenBank/DDBJ databases">
        <authorList>
            <consortium name="CYATHOMIX"/>
        </authorList>
    </citation>
    <scope>NUCLEOTIDE SEQUENCE</scope>
    <source>
        <strain evidence="2">N/A</strain>
    </source>
</reference>